<dbReference type="RefSeq" id="WP_249283477.1">
    <property type="nucleotide sequence ID" value="NZ_JACRST010000019.1"/>
</dbReference>
<evidence type="ECO:0000313" key="2">
    <source>
        <dbReference type="Proteomes" id="UP000653127"/>
    </source>
</evidence>
<proteinExistence type="predicted"/>
<protein>
    <submittedName>
        <fullName evidence="1">Uncharacterized protein</fullName>
    </submittedName>
</protein>
<keyword evidence="2" id="KW-1185">Reference proteome</keyword>
<organism evidence="1 2">
    <name type="scientific">Ligaoa zhengdingensis</name>
    <dbReference type="NCBI Taxonomy" id="2763658"/>
    <lineage>
        <taxon>Bacteria</taxon>
        <taxon>Bacillati</taxon>
        <taxon>Bacillota</taxon>
        <taxon>Clostridia</taxon>
        <taxon>Eubacteriales</taxon>
        <taxon>Oscillospiraceae</taxon>
        <taxon>Ligaoa</taxon>
    </lineage>
</organism>
<sequence>MSCPINPYQDEAMQQYFQSLPPFVQENIMMCNPEVDNLEELRQCAEHLLSQNNQ</sequence>
<dbReference type="Proteomes" id="UP000653127">
    <property type="component" value="Unassembled WGS sequence"/>
</dbReference>
<gene>
    <name evidence="1" type="ORF">H8711_10905</name>
</gene>
<comment type="caution">
    <text evidence="1">The sequence shown here is derived from an EMBL/GenBank/DDBJ whole genome shotgun (WGS) entry which is preliminary data.</text>
</comment>
<name>A0A926E1J8_9FIRM</name>
<reference evidence="1" key="1">
    <citation type="submission" date="2020-08" db="EMBL/GenBank/DDBJ databases">
        <title>Genome public.</title>
        <authorList>
            <person name="Liu C."/>
            <person name="Sun Q."/>
        </authorList>
    </citation>
    <scope>NUCLEOTIDE SEQUENCE</scope>
    <source>
        <strain evidence="1">NSJ-31</strain>
    </source>
</reference>
<evidence type="ECO:0000313" key="1">
    <source>
        <dbReference type="EMBL" id="MBC8547434.1"/>
    </source>
</evidence>
<dbReference type="AlphaFoldDB" id="A0A926E1J8"/>
<accession>A0A926E1J8</accession>
<dbReference type="EMBL" id="JACRST010000019">
    <property type="protein sequence ID" value="MBC8547434.1"/>
    <property type="molecule type" value="Genomic_DNA"/>
</dbReference>